<dbReference type="EMBL" id="CAJVRL010000043">
    <property type="protein sequence ID" value="CAG8951479.1"/>
    <property type="molecule type" value="Genomic_DNA"/>
</dbReference>
<accession>A0A9N9KPF6</accession>
<dbReference type="GO" id="GO:0005783">
    <property type="term" value="C:endoplasmic reticulum"/>
    <property type="evidence" value="ECO:0007669"/>
    <property type="project" value="TreeGrafter"/>
</dbReference>
<keyword evidence="6" id="KW-1185">Reference proteome</keyword>
<proteinExistence type="predicted"/>
<dbReference type="GO" id="GO:0004467">
    <property type="term" value="F:long-chain fatty acid-CoA ligase activity"/>
    <property type="evidence" value="ECO:0007669"/>
    <property type="project" value="TreeGrafter"/>
</dbReference>
<dbReference type="OrthoDB" id="1700726at2759"/>
<dbReference type="InterPro" id="IPR020845">
    <property type="entry name" value="AMP-binding_CS"/>
</dbReference>
<feature type="domain" description="AMP-dependent synthetase/ligase" evidence="4">
    <location>
        <begin position="68"/>
        <end position="512"/>
    </location>
</feature>
<feature type="region of interest" description="Disordered" evidence="3">
    <location>
        <begin position="1"/>
        <end position="35"/>
    </location>
</feature>
<reference evidence="5" key="1">
    <citation type="submission" date="2021-07" db="EMBL/GenBank/DDBJ databases">
        <authorList>
            <person name="Durling M."/>
        </authorList>
    </citation>
    <scope>NUCLEOTIDE SEQUENCE</scope>
</reference>
<dbReference type="InterPro" id="IPR042099">
    <property type="entry name" value="ANL_N_sf"/>
</dbReference>
<dbReference type="InterPro" id="IPR000873">
    <property type="entry name" value="AMP-dep_synth/lig_dom"/>
</dbReference>
<dbReference type="Gene3D" id="3.40.50.12780">
    <property type="entry name" value="N-terminal domain of ligase-like"/>
    <property type="match status" value="1"/>
</dbReference>
<evidence type="ECO:0000313" key="5">
    <source>
        <dbReference type="EMBL" id="CAG8951479.1"/>
    </source>
</evidence>
<protein>
    <recommendedName>
        <fullName evidence="4">AMP-dependent synthetase/ligase domain-containing protein</fullName>
    </recommendedName>
</protein>
<dbReference type="SUPFAM" id="SSF56801">
    <property type="entry name" value="Acetyl-CoA synthetase-like"/>
    <property type="match status" value="1"/>
</dbReference>
<comment type="caution">
    <text evidence="5">The sequence shown here is derived from an EMBL/GenBank/DDBJ whole genome shotgun (WGS) entry which is preliminary data.</text>
</comment>
<dbReference type="Pfam" id="PF00501">
    <property type="entry name" value="AMP-binding"/>
    <property type="match status" value="1"/>
</dbReference>
<dbReference type="PANTHER" id="PTHR43272:SF33">
    <property type="entry name" value="AMP-BINDING DOMAIN-CONTAINING PROTEIN-RELATED"/>
    <property type="match status" value="1"/>
</dbReference>
<dbReference type="AlphaFoldDB" id="A0A9N9KPF6"/>
<gene>
    <name evidence="5" type="ORF">HYFRA_00007395</name>
</gene>
<evidence type="ECO:0000256" key="1">
    <source>
        <dbReference type="ARBA" id="ARBA00022741"/>
    </source>
</evidence>
<dbReference type="PANTHER" id="PTHR43272">
    <property type="entry name" value="LONG-CHAIN-FATTY-ACID--COA LIGASE"/>
    <property type="match status" value="1"/>
</dbReference>
<evidence type="ECO:0000313" key="6">
    <source>
        <dbReference type="Proteomes" id="UP000696280"/>
    </source>
</evidence>
<dbReference type="GO" id="GO:0005524">
    <property type="term" value="F:ATP binding"/>
    <property type="evidence" value="ECO:0007669"/>
    <property type="project" value="UniProtKB-KW"/>
</dbReference>
<name>A0A9N9KPF6_9HELO</name>
<dbReference type="Proteomes" id="UP000696280">
    <property type="component" value="Unassembled WGS sequence"/>
</dbReference>
<keyword evidence="2" id="KW-0067">ATP-binding</keyword>
<keyword evidence="1" id="KW-0547">Nucleotide-binding</keyword>
<dbReference type="PROSITE" id="PS00455">
    <property type="entry name" value="AMP_BINDING"/>
    <property type="match status" value="1"/>
</dbReference>
<evidence type="ECO:0000256" key="3">
    <source>
        <dbReference type="SAM" id="MobiDB-lite"/>
    </source>
</evidence>
<evidence type="ECO:0000259" key="4">
    <source>
        <dbReference type="Pfam" id="PF00501"/>
    </source>
</evidence>
<sequence length="706" mass="78024">MAPAPEPEAFIASVMPPPPPGSPYSLPVPGSQKDGHSAVYRHWRWVDKPLPSTIHPQIQTAHDSFEYTVKKRPTNRCLGWRPYDPVSKEFGTYQWMNYAEVATRRKNFGAGLVELHKKAGVLGEKYPVGLWCQNRPEWQITDLGCMSQSLYTVSLYDTLGPETTEYIINHAQLNCVVSSLPHIPTLLKLASASRIPTLKLIISVDPLDAGERPGYSKKAILNALAAEAGITIHFIEDVEALGAASNIPMNPPRPEDLITINYTSGTTGNPKGVVLTHANAAAAIFVVRVISEMRSTDSLCSYLPLAHIYQRTAEHNCLSAGAAIGYFHGDVLGLVDDLKLLRPTGFNSVPRLFNKFGTAIRASTIDATGVKGTIGRHVINAKLASMKLPPGKATNKHMVYDRFFTPKIRAAVGLDRARSMITGSAPIDPSLHQFLRAAFANDFMQGYGLTESYALGLAQHTGDFSSGNCGGVVPSFELCLQDVPDMEYLSTDTPNPRGQLLIKSKTLFKEYYKNEEETQKSFTEDGWFKTGDIAEVDSMGRFKIVDRVKNVLKLAQGEYISPERIENVYLANYNILAQGYVHGDSTQAFLVSIWGIDPVHFAPFASAILKKKIEPTDLDAIRAAAKDPRVTKAVVKDLEKIGKKNKFNSWERVKAVHLEIEPFTIDNELLTPTLKLKRPQAAKKFRAEIDRMYEQALAEESLKAKL</sequence>
<organism evidence="5 6">
    <name type="scientific">Hymenoscyphus fraxineus</name>
    <dbReference type="NCBI Taxonomy" id="746836"/>
    <lineage>
        <taxon>Eukaryota</taxon>
        <taxon>Fungi</taxon>
        <taxon>Dikarya</taxon>
        <taxon>Ascomycota</taxon>
        <taxon>Pezizomycotina</taxon>
        <taxon>Leotiomycetes</taxon>
        <taxon>Helotiales</taxon>
        <taxon>Helotiaceae</taxon>
        <taxon>Hymenoscyphus</taxon>
    </lineage>
</organism>
<evidence type="ECO:0000256" key="2">
    <source>
        <dbReference type="ARBA" id="ARBA00022840"/>
    </source>
</evidence>
<dbReference type="GO" id="GO:0016020">
    <property type="term" value="C:membrane"/>
    <property type="evidence" value="ECO:0007669"/>
    <property type="project" value="TreeGrafter"/>
</dbReference>